<feature type="transmembrane region" description="Helical" evidence="5">
    <location>
        <begin position="119"/>
        <end position="140"/>
    </location>
</feature>
<evidence type="ECO:0000256" key="3">
    <source>
        <dbReference type="ARBA" id="ARBA00022989"/>
    </source>
</evidence>
<dbReference type="GO" id="GO:0030416">
    <property type="term" value="P:methylamine metabolic process"/>
    <property type="evidence" value="ECO:0007669"/>
    <property type="project" value="InterPro"/>
</dbReference>
<protein>
    <submittedName>
        <fullName evidence="7">Methylamine utilization protein MauE</fullName>
    </submittedName>
</protein>
<dbReference type="Proteomes" id="UP000292274">
    <property type="component" value="Unassembled WGS sequence"/>
</dbReference>
<dbReference type="Pfam" id="PF07291">
    <property type="entry name" value="MauE"/>
    <property type="match status" value="1"/>
</dbReference>
<evidence type="ECO:0000256" key="2">
    <source>
        <dbReference type="ARBA" id="ARBA00022692"/>
    </source>
</evidence>
<evidence type="ECO:0000313" key="8">
    <source>
        <dbReference type="Proteomes" id="UP000292274"/>
    </source>
</evidence>
<comment type="subcellular location">
    <subcellularLocation>
        <location evidence="1">Membrane</location>
        <topology evidence="1">Multi-pass membrane protein</topology>
    </subcellularLocation>
</comment>
<accession>A0A4R0GJE8</accession>
<feature type="domain" description="Methylamine utilisation protein MauE" evidence="6">
    <location>
        <begin position="1"/>
        <end position="134"/>
    </location>
</feature>
<dbReference type="EMBL" id="SJJR01000014">
    <property type="protein sequence ID" value="TCB95491.1"/>
    <property type="molecule type" value="Genomic_DNA"/>
</dbReference>
<dbReference type="InterPro" id="IPR009908">
    <property type="entry name" value="Methylamine_util_MauE"/>
</dbReference>
<evidence type="ECO:0000256" key="1">
    <source>
        <dbReference type="ARBA" id="ARBA00004141"/>
    </source>
</evidence>
<evidence type="ECO:0000259" key="6">
    <source>
        <dbReference type="Pfam" id="PF07291"/>
    </source>
</evidence>
<name>A0A4R0GJE8_9ACTN</name>
<dbReference type="OrthoDB" id="3430313at2"/>
<keyword evidence="3 5" id="KW-1133">Transmembrane helix</keyword>
<dbReference type="GO" id="GO:0016020">
    <property type="term" value="C:membrane"/>
    <property type="evidence" value="ECO:0007669"/>
    <property type="project" value="UniProtKB-SubCell"/>
</dbReference>
<organism evidence="7 8">
    <name type="scientific">Micromonospora zingiberis</name>
    <dbReference type="NCBI Taxonomy" id="2053011"/>
    <lineage>
        <taxon>Bacteria</taxon>
        <taxon>Bacillati</taxon>
        <taxon>Actinomycetota</taxon>
        <taxon>Actinomycetes</taxon>
        <taxon>Micromonosporales</taxon>
        <taxon>Micromonosporaceae</taxon>
        <taxon>Micromonospora</taxon>
    </lineage>
</organism>
<evidence type="ECO:0000256" key="5">
    <source>
        <dbReference type="SAM" id="Phobius"/>
    </source>
</evidence>
<keyword evidence="4 5" id="KW-0472">Membrane</keyword>
<dbReference type="AlphaFoldDB" id="A0A4R0GJE8"/>
<proteinExistence type="predicted"/>
<keyword evidence="8" id="KW-1185">Reference proteome</keyword>
<evidence type="ECO:0000256" key="4">
    <source>
        <dbReference type="ARBA" id="ARBA00023136"/>
    </source>
</evidence>
<feature type="transmembrane region" description="Helical" evidence="5">
    <location>
        <begin position="47"/>
        <end position="70"/>
    </location>
</feature>
<comment type="caution">
    <text evidence="7">The sequence shown here is derived from an EMBL/GenBank/DDBJ whole genome shotgun (WGS) entry which is preliminary data.</text>
</comment>
<keyword evidence="2 5" id="KW-0812">Transmembrane</keyword>
<feature type="transmembrane region" description="Helical" evidence="5">
    <location>
        <begin position="147"/>
        <end position="164"/>
    </location>
</feature>
<feature type="transmembrane region" description="Helical" evidence="5">
    <location>
        <begin position="77"/>
        <end position="99"/>
    </location>
</feature>
<reference evidence="7 8" key="1">
    <citation type="submission" date="2019-02" db="EMBL/GenBank/DDBJ databases">
        <title>Jishengella sp. nov., isolated from a root of Zingiber montanum.</title>
        <authorList>
            <person name="Kuncharoen N."/>
            <person name="Kudo T."/>
            <person name="Masahiro Y."/>
            <person name="Ohkuma M."/>
            <person name="Tanasupawat S."/>
        </authorList>
    </citation>
    <scope>NUCLEOTIDE SEQUENCE [LARGE SCALE GENOMIC DNA]</scope>
    <source>
        <strain evidence="7 8">PLAI 1-1</strain>
    </source>
</reference>
<evidence type="ECO:0000313" key="7">
    <source>
        <dbReference type="EMBL" id="TCB95491.1"/>
    </source>
</evidence>
<gene>
    <name evidence="7" type="ORF">E0H26_20115</name>
</gene>
<sequence length="185" mass="18686">MMYLAVACRALVFGVFLCSLASKLRGPAAYSSFVASTGGLLGRPRRGVAVGVAAAGTVMAEAAVTVLVVIPATAPTGLTLAAALLVAFSVAIVLAMRGGRRAPCRCFGASETPLGLPHVARNMLLAVVCLGGLVATTAATGVGRHPAGVAVALAVAAAVLPFVLRLDDLVALFRPTYHPGNLRRK</sequence>